<evidence type="ECO:0000259" key="9">
    <source>
        <dbReference type="Pfam" id="PF00710"/>
    </source>
</evidence>
<dbReference type="InterPro" id="IPR040919">
    <property type="entry name" value="Asparaginase_C"/>
</dbReference>
<evidence type="ECO:0000256" key="8">
    <source>
        <dbReference type="PROSITE-ProRule" id="PRU10100"/>
    </source>
</evidence>
<dbReference type="SFLD" id="SFLDS00057">
    <property type="entry name" value="Glutaminase/Asparaginase"/>
    <property type="match status" value="1"/>
</dbReference>
<dbReference type="PROSITE" id="PS00917">
    <property type="entry name" value="ASN_GLN_ASE_2"/>
    <property type="match status" value="1"/>
</dbReference>
<dbReference type="PIRSF" id="PIRSF500176">
    <property type="entry name" value="L_ASNase"/>
    <property type="match status" value="1"/>
</dbReference>
<comment type="caution">
    <text evidence="11">The sequence shown here is derived from an EMBL/GenBank/DDBJ whole genome shotgun (WGS) entry which is preliminary data.</text>
</comment>
<organism evidence="11 12">
    <name type="scientific">Candidatus Paralactobacillus gallistercoris</name>
    <dbReference type="NCBI Taxonomy" id="2838724"/>
    <lineage>
        <taxon>Bacteria</taxon>
        <taxon>Bacillati</taxon>
        <taxon>Bacillota</taxon>
        <taxon>Bacilli</taxon>
        <taxon>Lactobacillales</taxon>
        <taxon>Lactobacillaceae</taxon>
        <taxon>Lactobacillus</taxon>
    </lineage>
</organism>
<evidence type="ECO:0000259" key="10">
    <source>
        <dbReference type="Pfam" id="PF17763"/>
    </source>
</evidence>
<dbReference type="PANTHER" id="PTHR11707:SF28">
    <property type="entry name" value="60 KDA LYSOPHOSPHOLIPASE"/>
    <property type="match status" value="1"/>
</dbReference>
<evidence type="ECO:0000313" key="12">
    <source>
        <dbReference type="Proteomes" id="UP000777303"/>
    </source>
</evidence>
<dbReference type="InterPro" id="IPR004550">
    <property type="entry name" value="AsnASE_II"/>
</dbReference>
<reference evidence="11" key="1">
    <citation type="journal article" date="2021" name="PeerJ">
        <title>Extensive microbial diversity within the chicken gut microbiome revealed by metagenomics and culture.</title>
        <authorList>
            <person name="Gilroy R."/>
            <person name="Ravi A."/>
            <person name="Getino M."/>
            <person name="Pursley I."/>
            <person name="Horton D.L."/>
            <person name="Alikhan N.F."/>
            <person name="Baker D."/>
            <person name="Gharbi K."/>
            <person name="Hall N."/>
            <person name="Watson M."/>
            <person name="Adriaenssens E.M."/>
            <person name="Foster-Nyarko E."/>
            <person name="Jarju S."/>
            <person name="Secka A."/>
            <person name="Antonio M."/>
            <person name="Oren A."/>
            <person name="Chaudhuri R.R."/>
            <person name="La Ragione R."/>
            <person name="Hildebrand F."/>
            <person name="Pallen M.J."/>
        </authorList>
    </citation>
    <scope>NUCLEOTIDE SEQUENCE</scope>
    <source>
        <strain evidence="11">F6-6636</strain>
    </source>
</reference>
<dbReference type="InterPro" id="IPR006034">
    <property type="entry name" value="Asparaginase/glutaminase-like"/>
</dbReference>
<dbReference type="EMBL" id="JAHLFS010000051">
    <property type="protein sequence ID" value="MBU3851836.1"/>
    <property type="molecule type" value="Genomic_DNA"/>
</dbReference>
<feature type="domain" description="L-asparaginase N-terminal" evidence="9">
    <location>
        <begin position="3"/>
        <end position="189"/>
    </location>
</feature>
<evidence type="ECO:0000256" key="5">
    <source>
        <dbReference type="PIRSR" id="PIRSR001220-1"/>
    </source>
</evidence>
<dbReference type="InterPro" id="IPR020827">
    <property type="entry name" value="Asparaginase/glutaminase_AS1"/>
</dbReference>
<dbReference type="InterPro" id="IPR027473">
    <property type="entry name" value="L-asparaginase_C"/>
</dbReference>
<dbReference type="CDD" id="cd08964">
    <property type="entry name" value="L-asparaginase_II"/>
    <property type="match status" value="1"/>
</dbReference>
<evidence type="ECO:0000256" key="6">
    <source>
        <dbReference type="PIRSR" id="PIRSR001220-2"/>
    </source>
</evidence>
<evidence type="ECO:0000256" key="2">
    <source>
        <dbReference type="ARBA" id="ARBA00012920"/>
    </source>
</evidence>
<name>A0A948X0Z7_9LACO</name>
<dbReference type="Proteomes" id="UP000777303">
    <property type="component" value="Unassembled WGS sequence"/>
</dbReference>
<dbReference type="Pfam" id="PF17763">
    <property type="entry name" value="Asparaginase_C"/>
    <property type="match status" value="1"/>
</dbReference>
<dbReference type="AlphaFoldDB" id="A0A948X0Z7"/>
<feature type="domain" description="Asparaginase/glutaminase C-terminal" evidence="10">
    <location>
        <begin position="206"/>
        <end position="321"/>
    </location>
</feature>
<dbReference type="SUPFAM" id="SSF53774">
    <property type="entry name" value="Glutaminase/Asparaginase"/>
    <property type="match status" value="1"/>
</dbReference>
<evidence type="ECO:0000256" key="4">
    <source>
        <dbReference type="ARBA" id="ARBA00049366"/>
    </source>
</evidence>
<accession>A0A948X0Z7</accession>
<keyword evidence="3" id="KW-0378">Hydrolase</keyword>
<proteinExistence type="inferred from homology"/>
<dbReference type="Pfam" id="PF00710">
    <property type="entry name" value="Asparaginase"/>
    <property type="match status" value="1"/>
</dbReference>
<comment type="similarity">
    <text evidence="1">Belongs to the asparaginase 1 family.</text>
</comment>
<dbReference type="GO" id="GO:0004067">
    <property type="term" value="F:asparaginase activity"/>
    <property type="evidence" value="ECO:0007669"/>
    <property type="project" value="UniProtKB-UniRule"/>
</dbReference>
<feature type="active site" evidence="7">
    <location>
        <position position="12"/>
    </location>
</feature>
<dbReference type="PRINTS" id="PR00139">
    <property type="entry name" value="ASNGLNASE"/>
</dbReference>
<dbReference type="SMART" id="SM00870">
    <property type="entry name" value="Asparaginase"/>
    <property type="match status" value="1"/>
</dbReference>
<gene>
    <name evidence="11" type="ORF">H9901_03960</name>
</gene>
<dbReference type="Gene3D" id="3.40.50.40">
    <property type="match status" value="1"/>
</dbReference>
<evidence type="ECO:0000313" key="11">
    <source>
        <dbReference type="EMBL" id="MBU3851836.1"/>
    </source>
</evidence>
<evidence type="ECO:0000256" key="1">
    <source>
        <dbReference type="ARBA" id="ARBA00010518"/>
    </source>
</evidence>
<dbReference type="Gene3D" id="3.40.50.1170">
    <property type="entry name" value="L-asparaginase, N-terminal domain"/>
    <property type="match status" value="1"/>
</dbReference>
<dbReference type="InterPro" id="IPR027475">
    <property type="entry name" value="Asparaginase/glutaminase_AS2"/>
</dbReference>
<reference evidence="11" key="2">
    <citation type="submission" date="2021-04" db="EMBL/GenBank/DDBJ databases">
        <authorList>
            <person name="Gilroy R."/>
        </authorList>
    </citation>
    <scope>NUCLEOTIDE SEQUENCE</scope>
    <source>
        <strain evidence="11">F6-6636</strain>
    </source>
</reference>
<feature type="binding site" evidence="6">
    <location>
        <position position="55"/>
    </location>
    <ligand>
        <name>substrate</name>
    </ligand>
</feature>
<sequence>MKKILIIHTGGTIAMTVDNNNVAEPSAHNPLIQEIKRITSNDVSITSEILCNLPSNEITPAIMLQLAQRIQKAEHDGFDGIIVTHGTDTLEETAYFLDLVLPNRIPVVVTGAMRAANAVGADGLHNIQSAIWTILSPTAYNQGVMVVLNDEIHAARYVTKTHTTNVATFKSPLTGPLGIIADQKAVFLQTLTHHAPAYPLTQLKDKIYILTTYTGMDSLLLDAIDNKQTNGVVIEGVGAGNVAPAMLPGIYHLLAHHIPIILVSRCINGFAEAIYGNDTGGANLQKDGIIICQGLNGAKARIKLMVGLSIGKTGQELANFMHDALS</sequence>
<dbReference type="PROSITE" id="PS51732">
    <property type="entry name" value="ASN_GLN_ASE_3"/>
    <property type="match status" value="1"/>
</dbReference>
<dbReference type="InterPro" id="IPR027474">
    <property type="entry name" value="L-asparaginase_N"/>
</dbReference>
<dbReference type="FunFam" id="3.40.50.1170:FF:000001">
    <property type="entry name" value="L-asparaginase 2"/>
    <property type="match status" value="1"/>
</dbReference>
<protein>
    <recommendedName>
        <fullName evidence="2">asparaginase</fullName>
        <ecNumber evidence="2">3.5.1.1</ecNumber>
    </recommendedName>
</protein>
<feature type="active site" description="O-isoaspartyl threonine intermediate" evidence="5">
    <location>
        <position position="12"/>
    </location>
</feature>
<dbReference type="PIRSF" id="PIRSF001220">
    <property type="entry name" value="L-ASNase_gatD"/>
    <property type="match status" value="1"/>
</dbReference>
<feature type="binding site" evidence="6">
    <location>
        <begin position="87"/>
        <end position="88"/>
    </location>
    <ligand>
        <name>substrate</name>
    </ligand>
</feature>
<dbReference type="InterPro" id="IPR036152">
    <property type="entry name" value="Asp/glu_Ase-like_sf"/>
</dbReference>
<feature type="active site" evidence="8">
    <location>
        <position position="87"/>
    </location>
</feature>
<dbReference type="EC" id="3.5.1.1" evidence="2"/>
<dbReference type="GO" id="GO:0006528">
    <property type="term" value="P:asparagine metabolic process"/>
    <property type="evidence" value="ECO:0007669"/>
    <property type="project" value="InterPro"/>
</dbReference>
<evidence type="ECO:0000256" key="7">
    <source>
        <dbReference type="PROSITE-ProRule" id="PRU10099"/>
    </source>
</evidence>
<dbReference type="PROSITE" id="PS00144">
    <property type="entry name" value="ASN_GLN_ASE_1"/>
    <property type="match status" value="1"/>
</dbReference>
<dbReference type="InterPro" id="IPR037152">
    <property type="entry name" value="L-asparaginase_N_sf"/>
</dbReference>
<evidence type="ECO:0000256" key="3">
    <source>
        <dbReference type="ARBA" id="ARBA00022801"/>
    </source>
</evidence>
<comment type="catalytic activity">
    <reaction evidence="4">
        <text>L-asparagine + H2O = L-aspartate + NH4(+)</text>
        <dbReference type="Rhea" id="RHEA:21016"/>
        <dbReference type="ChEBI" id="CHEBI:15377"/>
        <dbReference type="ChEBI" id="CHEBI:28938"/>
        <dbReference type="ChEBI" id="CHEBI:29991"/>
        <dbReference type="ChEBI" id="CHEBI:58048"/>
        <dbReference type="EC" id="3.5.1.1"/>
    </reaction>
</comment>
<dbReference type="PANTHER" id="PTHR11707">
    <property type="entry name" value="L-ASPARAGINASE"/>
    <property type="match status" value="1"/>
</dbReference>